<dbReference type="EC" id="5.4.99.-" evidence="5"/>
<dbReference type="InterPro" id="IPR006225">
    <property type="entry name" value="PsdUridine_synth_RluC/D"/>
</dbReference>
<dbReference type="CDD" id="cd02869">
    <property type="entry name" value="PseudoU_synth_RluA_like"/>
    <property type="match status" value="1"/>
</dbReference>
<evidence type="ECO:0000256" key="3">
    <source>
        <dbReference type="ARBA" id="ARBA00023235"/>
    </source>
</evidence>
<dbReference type="Gene3D" id="3.30.2350.10">
    <property type="entry name" value="Pseudouridine synthase"/>
    <property type="match status" value="1"/>
</dbReference>
<dbReference type="InterPro" id="IPR050188">
    <property type="entry name" value="RluA_PseudoU_synthase"/>
</dbReference>
<sequence>MNKICINSDVHKLIIVYEDDSVVVVNKPKNMLTHHTKYDTDNTVVDYLIHKVNVDEFEDKSRPGIVQRLDRNTTGLMVVAKNIEAYNSLINQISNNTLTKKYLTIVHGKFKKDSLIIKCPIIRSKKNTTKMVVSDDPKAKDATTIIKVLKESNELSLIECTLVTGRTHQIRVHMNFIHHNVLNDPLYGHEDGYKDYDQFLHSYHLSFYHPITKELLEFKSVPDNTFNSVIKYE</sequence>
<dbReference type="GO" id="GO:0003723">
    <property type="term" value="F:RNA binding"/>
    <property type="evidence" value="ECO:0007669"/>
    <property type="project" value="InterPro"/>
</dbReference>
<dbReference type="NCBIfam" id="TIGR00005">
    <property type="entry name" value="rluA_subfam"/>
    <property type="match status" value="1"/>
</dbReference>
<dbReference type="InterPro" id="IPR020103">
    <property type="entry name" value="PsdUridine_synth_cat_dom_sf"/>
</dbReference>
<evidence type="ECO:0000256" key="4">
    <source>
        <dbReference type="PIRSR" id="PIRSR606225-1"/>
    </source>
</evidence>
<dbReference type="GO" id="GO:0000455">
    <property type="term" value="P:enzyme-directed rRNA pseudouridine synthesis"/>
    <property type="evidence" value="ECO:0007669"/>
    <property type="project" value="TreeGrafter"/>
</dbReference>
<dbReference type="PANTHER" id="PTHR21600:SF44">
    <property type="entry name" value="RIBOSOMAL LARGE SUBUNIT PSEUDOURIDINE SYNTHASE D"/>
    <property type="match status" value="1"/>
</dbReference>
<dbReference type="AlphaFoldDB" id="A0A6G9HHI2"/>
<dbReference type="EMBL" id="MN991199">
    <property type="protein sequence ID" value="QIQ09878.1"/>
    <property type="molecule type" value="Genomic_DNA"/>
</dbReference>
<feature type="active site" evidence="4">
    <location>
        <position position="70"/>
    </location>
</feature>
<proteinExistence type="inferred from homology"/>
<dbReference type="InterPro" id="IPR006224">
    <property type="entry name" value="PsdUridine_synth_RluA-like_CS"/>
</dbReference>
<dbReference type="Pfam" id="PF00849">
    <property type="entry name" value="PseudoU_synth_2"/>
    <property type="match status" value="1"/>
</dbReference>
<reference evidence="7" key="1">
    <citation type="journal article" date="2020" name="J. ISSAAS">
        <title>Lactobacilli and other gastrointestinal microbiota of Peromyscus leucopus, reservoir host for agents of Lyme disease and other zoonoses in North America.</title>
        <authorList>
            <person name="Milovic A."/>
            <person name="Bassam K."/>
            <person name="Shao H."/>
            <person name="Chatzistamou I."/>
            <person name="Tufts D.M."/>
            <person name="Diuk-Wasser M."/>
            <person name="Barbour A.G."/>
        </authorList>
    </citation>
    <scope>NUCLEOTIDE SEQUENCE</scope>
    <source>
        <strain evidence="7">LL85</strain>
    </source>
</reference>
<evidence type="ECO:0000256" key="1">
    <source>
        <dbReference type="ARBA" id="ARBA00000073"/>
    </source>
</evidence>
<comment type="similarity">
    <text evidence="2 5">Belongs to the pseudouridine synthase RluA family.</text>
</comment>
<dbReference type="PROSITE" id="PS01129">
    <property type="entry name" value="PSI_RLU"/>
    <property type="match status" value="1"/>
</dbReference>
<comment type="catalytic activity">
    <reaction evidence="1 5">
        <text>a uridine in RNA = a pseudouridine in RNA</text>
        <dbReference type="Rhea" id="RHEA:48348"/>
        <dbReference type="Rhea" id="RHEA-COMP:12068"/>
        <dbReference type="Rhea" id="RHEA-COMP:12069"/>
        <dbReference type="ChEBI" id="CHEBI:65314"/>
        <dbReference type="ChEBI" id="CHEBI:65315"/>
    </reaction>
</comment>
<feature type="domain" description="Pseudouridine synthase RsuA/RluA-like" evidence="6">
    <location>
        <begin position="22"/>
        <end position="175"/>
    </location>
</feature>
<keyword evidence="3 5" id="KW-0413">Isomerase</keyword>
<evidence type="ECO:0000256" key="5">
    <source>
        <dbReference type="RuleBase" id="RU362028"/>
    </source>
</evidence>
<evidence type="ECO:0000313" key="7">
    <source>
        <dbReference type="EMBL" id="QIQ09878.1"/>
    </source>
</evidence>
<dbReference type="GO" id="GO:0140098">
    <property type="term" value="F:catalytic activity, acting on RNA"/>
    <property type="evidence" value="ECO:0007669"/>
    <property type="project" value="UniProtKB-ARBA"/>
</dbReference>
<name>A0A6G9HHI2_9MOLU</name>
<dbReference type="InterPro" id="IPR006145">
    <property type="entry name" value="PsdUridine_synth_RsuA/RluA"/>
</dbReference>
<evidence type="ECO:0000256" key="2">
    <source>
        <dbReference type="ARBA" id="ARBA00010876"/>
    </source>
</evidence>
<protein>
    <recommendedName>
        <fullName evidence="5">Pseudouridine synthase</fullName>
        <ecNumber evidence="5">5.4.99.-</ecNumber>
    </recommendedName>
</protein>
<comment type="function">
    <text evidence="5">Responsible for synthesis of pseudouridine from uracil.</text>
</comment>
<organism evidence="7">
    <name type="scientific">uncultured Mycoplasmataceae bacterium</name>
    <dbReference type="NCBI Taxonomy" id="300027"/>
    <lineage>
        <taxon>Bacteria</taxon>
        <taxon>Bacillati</taxon>
        <taxon>Mycoplasmatota</taxon>
        <taxon>Mollicutes</taxon>
        <taxon>Mycoplasmataceae</taxon>
        <taxon>environmental samples</taxon>
    </lineage>
</organism>
<evidence type="ECO:0000259" key="6">
    <source>
        <dbReference type="Pfam" id="PF00849"/>
    </source>
</evidence>
<dbReference type="GO" id="GO:0009982">
    <property type="term" value="F:pseudouridine synthase activity"/>
    <property type="evidence" value="ECO:0007669"/>
    <property type="project" value="InterPro"/>
</dbReference>
<dbReference type="SUPFAM" id="SSF55120">
    <property type="entry name" value="Pseudouridine synthase"/>
    <property type="match status" value="1"/>
</dbReference>
<accession>A0A6G9HHI2</accession>
<gene>
    <name evidence="7" type="ORF">PlMoll_0410</name>
</gene>
<dbReference type="PANTHER" id="PTHR21600">
    <property type="entry name" value="MITOCHONDRIAL RNA PSEUDOURIDINE SYNTHASE"/>
    <property type="match status" value="1"/>
</dbReference>